<dbReference type="InterPro" id="IPR009951">
    <property type="entry name" value="Host-nuc_inhib_Gam"/>
</dbReference>
<dbReference type="OrthoDB" id="1908548at2"/>
<proteinExistence type="predicted"/>
<evidence type="ECO:0000256" key="2">
    <source>
        <dbReference type="SAM" id="MobiDB-lite"/>
    </source>
</evidence>
<evidence type="ECO:0000313" key="4">
    <source>
        <dbReference type="Proteomes" id="UP000043699"/>
    </source>
</evidence>
<dbReference type="GO" id="GO:0042262">
    <property type="term" value="P:DNA protection"/>
    <property type="evidence" value="ECO:0007669"/>
    <property type="project" value="InterPro"/>
</dbReference>
<protein>
    <submittedName>
        <fullName evidence="3">Bacteriophage Mu Gam like protein</fullName>
    </submittedName>
</protein>
<feature type="coiled-coil region" evidence="1">
    <location>
        <begin position="1"/>
        <end position="28"/>
    </location>
</feature>
<evidence type="ECO:0000256" key="1">
    <source>
        <dbReference type="SAM" id="Coils"/>
    </source>
</evidence>
<dbReference type="AlphaFoldDB" id="A0A098EPD2"/>
<gene>
    <name evidence="3" type="ORF">BN1080_02105</name>
</gene>
<name>A0A098EPD2_9BACL</name>
<dbReference type="EMBL" id="CCXS01000001">
    <property type="protein sequence ID" value="CEG23161.1"/>
    <property type="molecule type" value="Genomic_DNA"/>
</dbReference>
<organism evidence="3 4">
    <name type="scientific">Planococcus massiliensis</name>
    <dbReference type="NCBI Taxonomy" id="1499687"/>
    <lineage>
        <taxon>Bacteria</taxon>
        <taxon>Bacillati</taxon>
        <taxon>Bacillota</taxon>
        <taxon>Bacilli</taxon>
        <taxon>Bacillales</taxon>
        <taxon>Caryophanaceae</taxon>
        <taxon>Planococcus</taxon>
    </lineage>
</organism>
<sequence length="184" mass="21304">MSDFIEEIERAKEEAERASFQIDNLETLGWAFRKLSALQAKEQEIKEYEKAEIFRIKSWAAKETNKLDDDIQFFQSHIERYHFRKLQEDPKAKTLSTPYGKSKSTTSKPSPQSVDDTALLEHIKSNGFTDYLKVEESVKWGDFKKRIQITETDDGFAAFDENGEKIPGVIVKPENISFKSEVEK</sequence>
<keyword evidence="4" id="KW-1185">Reference proteome</keyword>
<dbReference type="Pfam" id="PF07352">
    <property type="entry name" value="Phage_Mu_Gam"/>
    <property type="match status" value="1"/>
</dbReference>
<dbReference type="Proteomes" id="UP000043699">
    <property type="component" value="Unassembled WGS sequence"/>
</dbReference>
<feature type="region of interest" description="Disordered" evidence="2">
    <location>
        <begin position="92"/>
        <end position="114"/>
    </location>
</feature>
<dbReference type="GO" id="GO:0003690">
    <property type="term" value="F:double-stranded DNA binding"/>
    <property type="evidence" value="ECO:0007669"/>
    <property type="project" value="InterPro"/>
</dbReference>
<dbReference type="RefSeq" id="WP_052651948.1">
    <property type="nucleotide sequence ID" value="NZ_CCXS01000001.1"/>
</dbReference>
<keyword evidence="1" id="KW-0175">Coiled coil</keyword>
<reference evidence="3 4" key="1">
    <citation type="submission" date="2014-09" db="EMBL/GenBank/DDBJ databases">
        <authorList>
            <person name="Urmite Genomes Urmite Genomes"/>
        </authorList>
    </citation>
    <scope>NUCLEOTIDE SEQUENCE [LARGE SCALE GENOMIC DNA]</scope>
    <source>
        <strain evidence="3 4">ES2</strain>
    </source>
</reference>
<feature type="compositionally biased region" description="Low complexity" evidence="2">
    <location>
        <begin position="96"/>
        <end position="113"/>
    </location>
</feature>
<evidence type="ECO:0000313" key="3">
    <source>
        <dbReference type="EMBL" id="CEG23161.1"/>
    </source>
</evidence>
<dbReference type="SUPFAM" id="SSF161266">
    <property type="entry name" value="Gam-like"/>
    <property type="match status" value="1"/>
</dbReference>
<accession>A0A098EPD2</accession>
<dbReference type="STRING" id="1499687.BN1080_02105"/>